<evidence type="ECO:0000313" key="2">
    <source>
        <dbReference type="EMBL" id="KAI6648131.1"/>
    </source>
</evidence>
<evidence type="ECO:0008006" key="5">
    <source>
        <dbReference type="Google" id="ProtNLM"/>
    </source>
</evidence>
<feature type="region of interest" description="Disordered" evidence="1">
    <location>
        <begin position="42"/>
        <end position="63"/>
    </location>
</feature>
<accession>A0AAV7JGW7</accession>
<proteinExistence type="predicted"/>
<dbReference type="PANTHER" id="PTHR46068:SF1">
    <property type="entry name" value="TRANSPOSASE IS30-LIKE HTH DOMAIN-CONTAINING PROTEIN"/>
    <property type="match status" value="1"/>
</dbReference>
<name>A0AAV7JGW7_9METZ</name>
<dbReference type="AlphaFoldDB" id="A0AAV7JGW7"/>
<evidence type="ECO:0000313" key="3">
    <source>
        <dbReference type="EMBL" id="KAI6648135.1"/>
    </source>
</evidence>
<sequence>MDQDRSRIILLFEEGKSPSEIDKLLKFPNSRRKLIYRTIKPYTDTGGRNDKRRSGLPRSVTTQRLKKVLRERIHRNPCRSMREMASELRISRRSIGRVVKRGLEIHSFQRKRVHHLSDLVKRK</sequence>
<protein>
    <recommendedName>
        <fullName evidence="5">Transposase Tc1-like domain-containing protein</fullName>
    </recommendedName>
</protein>
<dbReference type="InterPro" id="IPR009057">
    <property type="entry name" value="Homeodomain-like_sf"/>
</dbReference>
<dbReference type="Proteomes" id="UP001165289">
    <property type="component" value="Unassembled WGS sequence"/>
</dbReference>
<gene>
    <name evidence="2" type="ORF">LOD99_11940</name>
    <name evidence="3" type="ORF">LOD99_11944</name>
</gene>
<reference evidence="3 4" key="2">
    <citation type="journal article" date="2023" name="BMC Biol.">
        <title>The compact genome of the sponge Oopsacas minuta (Hexactinellida) is lacking key metazoan core genes.</title>
        <authorList>
            <person name="Santini S."/>
            <person name="Schenkelaars Q."/>
            <person name="Jourda C."/>
            <person name="Duchesne M."/>
            <person name="Belahbib H."/>
            <person name="Rocher C."/>
            <person name="Selva M."/>
            <person name="Riesgo A."/>
            <person name="Vervoort M."/>
            <person name="Leys S.P."/>
            <person name="Kodjabachian L."/>
            <person name="Le Bivic A."/>
            <person name="Borchiellini C."/>
            <person name="Claverie J.M."/>
            <person name="Renard E."/>
        </authorList>
    </citation>
    <scope>NUCLEOTIDE SEQUENCE [LARGE SCALE GENOMIC DNA]</scope>
    <source>
        <strain evidence="3">SPO-2</strain>
    </source>
</reference>
<dbReference type="EMBL" id="JAKMXF010000332">
    <property type="protein sequence ID" value="KAI6648135.1"/>
    <property type="molecule type" value="Genomic_DNA"/>
</dbReference>
<dbReference type="EMBL" id="JAKMXF010000332">
    <property type="protein sequence ID" value="KAI6648131.1"/>
    <property type="molecule type" value="Genomic_DNA"/>
</dbReference>
<evidence type="ECO:0000256" key="1">
    <source>
        <dbReference type="SAM" id="MobiDB-lite"/>
    </source>
</evidence>
<dbReference type="PANTHER" id="PTHR46068">
    <property type="entry name" value="PROTEIN CBG27172"/>
    <property type="match status" value="1"/>
</dbReference>
<organism evidence="3 4">
    <name type="scientific">Oopsacas minuta</name>
    <dbReference type="NCBI Taxonomy" id="111878"/>
    <lineage>
        <taxon>Eukaryota</taxon>
        <taxon>Metazoa</taxon>
        <taxon>Porifera</taxon>
        <taxon>Hexactinellida</taxon>
        <taxon>Hexasterophora</taxon>
        <taxon>Lyssacinosida</taxon>
        <taxon>Leucopsacidae</taxon>
        <taxon>Oopsacas</taxon>
    </lineage>
</organism>
<keyword evidence="4" id="KW-1185">Reference proteome</keyword>
<evidence type="ECO:0000313" key="4">
    <source>
        <dbReference type="Proteomes" id="UP001165289"/>
    </source>
</evidence>
<dbReference type="SUPFAM" id="SSF46689">
    <property type="entry name" value="Homeodomain-like"/>
    <property type="match status" value="1"/>
</dbReference>
<comment type="caution">
    <text evidence="3">The sequence shown here is derived from an EMBL/GenBank/DDBJ whole genome shotgun (WGS) entry which is preliminary data.</text>
</comment>
<reference evidence="3" key="1">
    <citation type="submission" date="2022-02" db="EMBL/GenBank/DDBJ databases">
        <authorList>
            <person name="Santini S."/>
            <person name="Jourda C."/>
            <person name="Belahbib H."/>
            <person name="Rocher C."/>
            <person name="Selva M."/>
            <person name="Borchiellini C."/>
            <person name="Renard E."/>
        </authorList>
    </citation>
    <scope>NUCLEOTIDE SEQUENCE</scope>
    <source>
        <strain evidence="3">SPO-2</strain>
    </source>
</reference>